<dbReference type="Proteomes" id="UP001194539">
    <property type="component" value="Unassembled WGS sequence"/>
</dbReference>
<accession>A0ABS0PDK0</accession>
<comment type="caution">
    <text evidence="1">The sequence shown here is derived from an EMBL/GenBank/DDBJ whole genome shotgun (WGS) entry which is preliminary data.</text>
</comment>
<reference evidence="1 2" key="1">
    <citation type="submission" date="2020-07" db="EMBL/GenBank/DDBJ databases">
        <title>Bradyrhizobium diversity isolated from nodules of indigenous legumes of Western Australia.</title>
        <authorList>
            <person name="Klepa M.S."/>
        </authorList>
    </citation>
    <scope>NUCLEOTIDE SEQUENCE [LARGE SCALE GENOMIC DNA]</scope>
    <source>
        <strain evidence="1 2">CNPSo 4019</strain>
    </source>
</reference>
<dbReference type="RefSeq" id="WP_197968915.1">
    <property type="nucleotide sequence ID" value="NZ_JACEGD010000040.1"/>
</dbReference>
<gene>
    <name evidence="1" type="ORF">H1B27_33040</name>
</gene>
<organism evidence="1 2">
    <name type="scientific">Bradyrhizobium diversitatis</name>
    <dbReference type="NCBI Taxonomy" id="2755406"/>
    <lineage>
        <taxon>Bacteria</taxon>
        <taxon>Pseudomonadati</taxon>
        <taxon>Pseudomonadota</taxon>
        <taxon>Alphaproteobacteria</taxon>
        <taxon>Hyphomicrobiales</taxon>
        <taxon>Nitrobacteraceae</taxon>
        <taxon>Bradyrhizobium</taxon>
    </lineage>
</organism>
<proteinExistence type="predicted"/>
<keyword evidence="2" id="KW-1185">Reference proteome</keyword>
<sequence>MTVAASAQQCIKIGRLALRPDDDTIILAIILRLRHSSTEMSARRRHSHRHLVVAKTIPAVDGKARTEQDHARPAATSSRSRIDWNLEITQSVGETADATYRWLLATASAKSSRRANMCFPAWPLAATPHHNTRWIAMIATELHRRV</sequence>
<dbReference type="EMBL" id="JACEGD010000040">
    <property type="protein sequence ID" value="MBH5391067.1"/>
    <property type="molecule type" value="Genomic_DNA"/>
</dbReference>
<name>A0ABS0PDK0_9BRAD</name>
<evidence type="ECO:0000313" key="2">
    <source>
        <dbReference type="Proteomes" id="UP001194539"/>
    </source>
</evidence>
<evidence type="ECO:0008006" key="3">
    <source>
        <dbReference type="Google" id="ProtNLM"/>
    </source>
</evidence>
<protein>
    <recommendedName>
        <fullName evidence="3">Transposase</fullName>
    </recommendedName>
</protein>
<evidence type="ECO:0000313" key="1">
    <source>
        <dbReference type="EMBL" id="MBH5391067.1"/>
    </source>
</evidence>